<dbReference type="AlphaFoldDB" id="A0A5B8J7F1"/>
<evidence type="ECO:0000259" key="3">
    <source>
        <dbReference type="PROSITE" id="PS51168"/>
    </source>
</evidence>
<dbReference type="PANTHER" id="PTHR38041:SF1">
    <property type="entry name" value="CHORISMATE MUTASE"/>
    <property type="match status" value="1"/>
</dbReference>
<organism evidence="4 5">
    <name type="scientific">Qingshengfaniella alkalisoli</name>
    <dbReference type="NCBI Taxonomy" id="2599296"/>
    <lineage>
        <taxon>Bacteria</taxon>
        <taxon>Pseudomonadati</taxon>
        <taxon>Pseudomonadota</taxon>
        <taxon>Alphaproteobacteria</taxon>
        <taxon>Rhodobacterales</taxon>
        <taxon>Paracoccaceae</taxon>
        <taxon>Qingshengfaniella</taxon>
    </lineage>
</organism>
<evidence type="ECO:0000256" key="2">
    <source>
        <dbReference type="ARBA" id="ARBA00023235"/>
    </source>
</evidence>
<dbReference type="Gene3D" id="1.20.59.10">
    <property type="entry name" value="Chorismate mutase"/>
    <property type="match status" value="1"/>
</dbReference>
<dbReference type="KEGG" id="lit:FPZ52_07755"/>
<dbReference type="GO" id="GO:0046417">
    <property type="term" value="P:chorismate metabolic process"/>
    <property type="evidence" value="ECO:0007669"/>
    <property type="project" value="InterPro"/>
</dbReference>
<dbReference type="OrthoDB" id="514491at2"/>
<evidence type="ECO:0000313" key="4">
    <source>
        <dbReference type="EMBL" id="QDY70280.1"/>
    </source>
</evidence>
<proteinExistence type="predicted"/>
<evidence type="ECO:0000313" key="5">
    <source>
        <dbReference type="Proteomes" id="UP000318483"/>
    </source>
</evidence>
<dbReference type="SUPFAM" id="SSF48600">
    <property type="entry name" value="Chorismate mutase II"/>
    <property type="match status" value="1"/>
</dbReference>
<gene>
    <name evidence="4" type="ORF">FPZ52_07755</name>
</gene>
<dbReference type="InterPro" id="IPR036263">
    <property type="entry name" value="Chorismate_II_sf"/>
</dbReference>
<dbReference type="InterPro" id="IPR036979">
    <property type="entry name" value="CM_dom_sf"/>
</dbReference>
<keyword evidence="2" id="KW-0413">Isomerase</keyword>
<keyword evidence="5" id="KW-1185">Reference proteome</keyword>
<evidence type="ECO:0000256" key="1">
    <source>
        <dbReference type="ARBA" id="ARBA00012404"/>
    </source>
</evidence>
<dbReference type="EC" id="5.4.99.5" evidence="1"/>
<sequence length="106" mass="11963">MTDIDPRDCATMAELRDVIDRLDRDLVAVLALRQRCIARAAELKPSEGLPADIPARVEDVLQKVGVSADAQGVDRELMTQIWKQLIRWSIRYEETLMAQTGRNEGN</sequence>
<dbReference type="InterPro" id="IPR051331">
    <property type="entry name" value="Chorismate_mutase-related"/>
</dbReference>
<dbReference type="GO" id="GO:0004106">
    <property type="term" value="F:chorismate mutase activity"/>
    <property type="evidence" value="ECO:0007669"/>
    <property type="project" value="UniProtKB-EC"/>
</dbReference>
<dbReference type="Pfam" id="PF01817">
    <property type="entry name" value="CM_2"/>
    <property type="match status" value="1"/>
</dbReference>
<accession>A0A5B8J7F1</accession>
<name>A0A5B8J7F1_9RHOB</name>
<dbReference type="InterPro" id="IPR002701">
    <property type="entry name" value="CM_II_prokaryot"/>
</dbReference>
<dbReference type="EMBL" id="CP042261">
    <property type="protein sequence ID" value="QDY70280.1"/>
    <property type="molecule type" value="Genomic_DNA"/>
</dbReference>
<reference evidence="4 5" key="1">
    <citation type="submission" date="2019-07" db="EMBL/GenBank/DDBJ databases">
        <title>Litoreibacter alkalisoli sp. nov., isolated from saline-alkaline soil.</title>
        <authorList>
            <person name="Wang S."/>
            <person name="Xu L."/>
            <person name="Xing Y.-T."/>
            <person name="Sun J.-Q."/>
        </authorList>
    </citation>
    <scope>NUCLEOTIDE SEQUENCE [LARGE SCALE GENOMIC DNA]</scope>
    <source>
        <strain evidence="4 5">LN3S51</strain>
    </source>
</reference>
<dbReference type="Proteomes" id="UP000318483">
    <property type="component" value="Chromosome"/>
</dbReference>
<dbReference type="PANTHER" id="PTHR38041">
    <property type="entry name" value="CHORISMATE MUTASE"/>
    <property type="match status" value="1"/>
</dbReference>
<dbReference type="GO" id="GO:0009697">
    <property type="term" value="P:salicylic acid biosynthetic process"/>
    <property type="evidence" value="ECO:0007669"/>
    <property type="project" value="TreeGrafter"/>
</dbReference>
<dbReference type="RefSeq" id="WP_146365699.1">
    <property type="nucleotide sequence ID" value="NZ_CP042261.1"/>
</dbReference>
<feature type="domain" description="Chorismate mutase" evidence="3">
    <location>
        <begin position="6"/>
        <end position="97"/>
    </location>
</feature>
<dbReference type="PROSITE" id="PS51168">
    <property type="entry name" value="CHORISMATE_MUT_2"/>
    <property type="match status" value="1"/>
</dbReference>
<protein>
    <recommendedName>
        <fullName evidence="1">chorismate mutase</fullName>
        <ecNumber evidence="1">5.4.99.5</ecNumber>
    </recommendedName>
</protein>
<dbReference type="SMART" id="SM00830">
    <property type="entry name" value="CM_2"/>
    <property type="match status" value="1"/>
</dbReference>